<dbReference type="RefSeq" id="WP_369261341.1">
    <property type="nucleotide sequence ID" value="NZ_CP163440.1"/>
</dbReference>
<dbReference type="AlphaFoldDB" id="A0AB39SB19"/>
<evidence type="ECO:0000313" key="10">
    <source>
        <dbReference type="EMBL" id="XDQ64787.1"/>
    </source>
</evidence>
<dbReference type="PANTHER" id="PTHR33908">
    <property type="entry name" value="MANNOSYLTRANSFERASE YKCB-RELATED"/>
    <property type="match status" value="1"/>
</dbReference>
<dbReference type="Pfam" id="PF13231">
    <property type="entry name" value="PMT_2"/>
    <property type="match status" value="1"/>
</dbReference>
<keyword evidence="7 8" id="KW-0472">Membrane</keyword>
<feature type="transmembrane region" description="Helical" evidence="8">
    <location>
        <begin position="217"/>
        <end position="233"/>
    </location>
</feature>
<dbReference type="EMBL" id="CP163440">
    <property type="protein sequence ID" value="XDQ64787.1"/>
    <property type="molecule type" value="Genomic_DNA"/>
</dbReference>
<reference evidence="10" key="1">
    <citation type="submission" date="2024-07" db="EMBL/GenBank/DDBJ databases">
        <authorList>
            <person name="Yu S.T."/>
        </authorList>
    </citation>
    <scope>NUCLEOTIDE SEQUENCE</scope>
    <source>
        <strain evidence="10">R35</strain>
    </source>
</reference>
<keyword evidence="2" id="KW-1003">Cell membrane</keyword>
<keyword evidence="3 10" id="KW-0328">Glycosyltransferase</keyword>
<evidence type="ECO:0000256" key="3">
    <source>
        <dbReference type="ARBA" id="ARBA00022676"/>
    </source>
</evidence>
<sequence length="532" mass="57753">MTSTERAHVVHPAGPQSGERTVPYRVPVVPEAAWSMAGCSRRTWISRAILLCILAFQATLSLRLHNTAFQDEALYLSSGHAQIAHLLHGTPMPMNYGQFFSGSPLLYPVVAAVVDAKFGLEGARLLSLFFMLGANTFVYAMTRRLFSERPALAASALYAVIPSTIMLGYFATYDAAAIFLLALAAWIIVRTDRAPLAAVLPAAPVAVLAVATKYAAGLFLPTLVVLAAVVAWPHRGRSSLVRAVLLVIGVAVPVVAGLYYSDVLEGVRKTTTARVHGTDGPGALLWLSAVWGGLMFLTACFGAVAYARRGRMNESPQAERLGDPGRRWRVLLGLLLCGTALLAPAYQIHLAATISLNKHVGFGLLFAAPMAGVGLTRLVGAHFRFPQLACVLWVATLCVGLTKSTEWFGSRPDMSRLNAVLREHVTPGAGHYLAETPEVPVYYMHDITDATRWSSLYYIDYKDAHGTMHQGVDGYRKALADGWFDLVVLDGVAMRRMNPVITEAVRSSGKYRLLAAVPYGDNDDSFRVWVKR</sequence>
<name>A0AB39SB19_9ACTN</name>
<evidence type="ECO:0000256" key="2">
    <source>
        <dbReference type="ARBA" id="ARBA00022475"/>
    </source>
</evidence>
<feature type="domain" description="Glycosyltransferase RgtA/B/C/D-like" evidence="9">
    <location>
        <begin position="119"/>
        <end position="254"/>
    </location>
</feature>
<keyword evidence="6 8" id="KW-1133">Transmembrane helix</keyword>
<evidence type="ECO:0000256" key="7">
    <source>
        <dbReference type="ARBA" id="ARBA00023136"/>
    </source>
</evidence>
<feature type="transmembrane region" description="Helical" evidence="8">
    <location>
        <begin position="328"/>
        <end position="348"/>
    </location>
</feature>
<feature type="transmembrane region" description="Helical" evidence="8">
    <location>
        <begin position="126"/>
        <end position="146"/>
    </location>
</feature>
<evidence type="ECO:0000256" key="4">
    <source>
        <dbReference type="ARBA" id="ARBA00022679"/>
    </source>
</evidence>
<feature type="transmembrane region" description="Helical" evidence="8">
    <location>
        <begin position="360"/>
        <end position="379"/>
    </location>
</feature>
<evidence type="ECO:0000256" key="6">
    <source>
        <dbReference type="ARBA" id="ARBA00022989"/>
    </source>
</evidence>
<keyword evidence="4 10" id="KW-0808">Transferase</keyword>
<feature type="transmembrane region" description="Helical" evidence="8">
    <location>
        <begin position="240"/>
        <end position="260"/>
    </location>
</feature>
<evidence type="ECO:0000256" key="8">
    <source>
        <dbReference type="SAM" id="Phobius"/>
    </source>
</evidence>
<evidence type="ECO:0000259" key="9">
    <source>
        <dbReference type="Pfam" id="PF13231"/>
    </source>
</evidence>
<proteinExistence type="predicted"/>
<accession>A0AB39SB19</accession>
<evidence type="ECO:0000256" key="5">
    <source>
        <dbReference type="ARBA" id="ARBA00022692"/>
    </source>
</evidence>
<gene>
    <name evidence="10" type="ORF">AB5J50_30380</name>
</gene>
<comment type="subcellular location">
    <subcellularLocation>
        <location evidence="1">Cell membrane</location>
        <topology evidence="1">Multi-pass membrane protein</topology>
    </subcellularLocation>
</comment>
<dbReference type="InterPro" id="IPR038731">
    <property type="entry name" value="RgtA/B/C-like"/>
</dbReference>
<dbReference type="GO" id="GO:0009103">
    <property type="term" value="P:lipopolysaccharide biosynthetic process"/>
    <property type="evidence" value="ECO:0007669"/>
    <property type="project" value="UniProtKB-ARBA"/>
</dbReference>
<dbReference type="GO" id="GO:0016763">
    <property type="term" value="F:pentosyltransferase activity"/>
    <property type="evidence" value="ECO:0007669"/>
    <property type="project" value="TreeGrafter"/>
</dbReference>
<feature type="transmembrane region" description="Helical" evidence="8">
    <location>
        <begin position="166"/>
        <end position="187"/>
    </location>
</feature>
<feature type="transmembrane region" description="Helical" evidence="8">
    <location>
        <begin position="44"/>
        <end position="64"/>
    </location>
</feature>
<evidence type="ECO:0000256" key="1">
    <source>
        <dbReference type="ARBA" id="ARBA00004651"/>
    </source>
</evidence>
<organism evidence="10">
    <name type="scientific">Streptomyces sp. R35</name>
    <dbReference type="NCBI Taxonomy" id="3238630"/>
    <lineage>
        <taxon>Bacteria</taxon>
        <taxon>Bacillati</taxon>
        <taxon>Actinomycetota</taxon>
        <taxon>Actinomycetes</taxon>
        <taxon>Kitasatosporales</taxon>
        <taxon>Streptomycetaceae</taxon>
        <taxon>Streptomyces</taxon>
    </lineage>
</organism>
<keyword evidence="5 8" id="KW-0812">Transmembrane</keyword>
<protein>
    <submittedName>
        <fullName evidence="10">ArnT family glycosyltransferase</fullName>
        <ecNumber evidence="10">2.4.-.-</ecNumber>
    </submittedName>
</protein>
<dbReference type="EC" id="2.4.-.-" evidence="10"/>
<dbReference type="GO" id="GO:0005886">
    <property type="term" value="C:plasma membrane"/>
    <property type="evidence" value="ECO:0007669"/>
    <property type="project" value="UniProtKB-SubCell"/>
</dbReference>
<dbReference type="PANTHER" id="PTHR33908:SF11">
    <property type="entry name" value="MEMBRANE PROTEIN"/>
    <property type="match status" value="1"/>
</dbReference>
<dbReference type="InterPro" id="IPR050297">
    <property type="entry name" value="LipidA_mod_glycosyltrf_83"/>
</dbReference>
<feature type="transmembrane region" description="Helical" evidence="8">
    <location>
        <begin position="283"/>
        <end position="307"/>
    </location>
</feature>